<protein>
    <submittedName>
        <fullName evidence="2">VOC family protein</fullName>
    </submittedName>
</protein>
<dbReference type="InterPro" id="IPR009725">
    <property type="entry name" value="3_dmu_93_MTrfase"/>
</dbReference>
<dbReference type="SUPFAM" id="SSF54593">
    <property type="entry name" value="Glyoxalase/Bleomycin resistance protein/Dihydroxybiphenyl dioxygenase"/>
    <property type="match status" value="1"/>
</dbReference>
<dbReference type="InterPro" id="IPR028973">
    <property type="entry name" value="PhnB-like"/>
</dbReference>
<proteinExistence type="predicted"/>
<dbReference type="CDD" id="cd06588">
    <property type="entry name" value="PhnB_like"/>
    <property type="match status" value="1"/>
</dbReference>
<organism evidence="2 3">
    <name type="scientific">Alkalibacillus silvisoli</name>
    <dbReference type="NCBI Taxonomy" id="392823"/>
    <lineage>
        <taxon>Bacteria</taxon>
        <taxon>Bacillati</taxon>
        <taxon>Bacillota</taxon>
        <taxon>Bacilli</taxon>
        <taxon>Bacillales</taxon>
        <taxon>Bacillaceae</taxon>
        <taxon>Alkalibacillus</taxon>
    </lineage>
</organism>
<gene>
    <name evidence="2" type="ORF">GCM10008935_29020</name>
</gene>
<keyword evidence="3" id="KW-1185">Reference proteome</keyword>
<feature type="domain" description="PhnB-like" evidence="1">
    <location>
        <begin position="4"/>
        <end position="125"/>
    </location>
</feature>
<evidence type="ECO:0000313" key="3">
    <source>
        <dbReference type="Proteomes" id="UP001500740"/>
    </source>
</evidence>
<dbReference type="Pfam" id="PF06983">
    <property type="entry name" value="3-dmu-9_3-mt"/>
    <property type="match status" value="1"/>
</dbReference>
<dbReference type="PIRSF" id="PIRSF021700">
    <property type="entry name" value="3_dmu_93_MTrfase"/>
    <property type="match status" value="1"/>
</dbReference>
<accession>A0ABP3K4A4</accession>
<dbReference type="Gene3D" id="3.30.720.110">
    <property type="match status" value="1"/>
</dbReference>
<dbReference type="PANTHER" id="PTHR33990:SF4">
    <property type="entry name" value="PHNB-LIKE DOMAIN-CONTAINING PROTEIN"/>
    <property type="match status" value="1"/>
</dbReference>
<dbReference type="Proteomes" id="UP001500740">
    <property type="component" value="Unassembled WGS sequence"/>
</dbReference>
<dbReference type="RefSeq" id="WP_343784812.1">
    <property type="nucleotide sequence ID" value="NZ_BAAACZ010000029.1"/>
</dbReference>
<evidence type="ECO:0000313" key="2">
    <source>
        <dbReference type="EMBL" id="GAA0471256.1"/>
    </source>
</evidence>
<dbReference type="PANTHER" id="PTHR33990">
    <property type="entry name" value="PROTEIN YJDN-RELATED"/>
    <property type="match status" value="1"/>
</dbReference>
<reference evidence="3" key="1">
    <citation type="journal article" date="2019" name="Int. J. Syst. Evol. Microbiol.">
        <title>The Global Catalogue of Microorganisms (GCM) 10K type strain sequencing project: providing services to taxonomists for standard genome sequencing and annotation.</title>
        <authorList>
            <consortium name="The Broad Institute Genomics Platform"/>
            <consortium name="The Broad Institute Genome Sequencing Center for Infectious Disease"/>
            <person name="Wu L."/>
            <person name="Ma J."/>
        </authorList>
    </citation>
    <scope>NUCLEOTIDE SEQUENCE [LARGE SCALE GENOMIC DNA]</scope>
    <source>
        <strain evidence="3">JCM 14193</strain>
    </source>
</reference>
<name>A0ABP3K4A4_9BACI</name>
<evidence type="ECO:0000259" key="1">
    <source>
        <dbReference type="Pfam" id="PF06983"/>
    </source>
</evidence>
<dbReference type="Gene3D" id="3.30.720.100">
    <property type="match status" value="1"/>
</dbReference>
<dbReference type="InterPro" id="IPR029068">
    <property type="entry name" value="Glyas_Bleomycin-R_OHBP_Dase"/>
</dbReference>
<sequence length="130" mass="15107">MSKAIHTFLMFQGNAEEAMDFYSETFQDVEIVEKHKHEIPEMGEALQAKMVIKGEEYMVFDSPIPHDFDFTPSISLYVHCQSEEEIDELYAKLSDRAQVLMPIGEYPFSSKFAWVQDRFGVSWQLDLGQE</sequence>
<comment type="caution">
    <text evidence="2">The sequence shown here is derived from an EMBL/GenBank/DDBJ whole genome shotgun (WGS) entry which is preliminary data.</text>
</comment>
<dbReference type="EMBL" id="BAAACZ010000029">
    <property type="protein sequence ID" value="GAA0471256.1"/>
    <property type="molecule type" value="Genomic_DNA"/>
</dbReference>